<dbReference type="Gene3D" id="3.10.450.30">
    <property type="entry name" value="Microbial ribonucleases"/>
    <property type="match status" value="1"/>
</dbReference>
<evidence type="ECO:0000256" key="7">
    <source>
        <dbReference type="SAM" id="SignalP"/>
    </source>
</evidence>
<sequence>MKLLLLTTAFAAFATAQSVAGTSSLVSVTCGSTRYTAQQILDATTEACRLHAAGQQLGSNNYPHQFNNREGLVFAASGPYQEFPVISGGAVYAGRSPGPDRIVVKPGSSRCEYVGTMTHTGAPTNGGFVSCEEVKGRSTSAASTTVTKTTAKTGTATANASSPASTSGSAASGMGVGVKGWVVGAVGLMAPLIVAV</sequence>
<feature type="chain" id="PRO_5041466203" evidence="7">
    <location>
        <begin position="17"/>
        <end position="196"/>
    </location>
</feature>
<feature type="signal peptide" evidence="7">
    <location>
        <begin position="1"/>
        <end position="16"/>
    </location>
</feature>
<gene>
    <name evidence="8" type="ORF">B0T18DRAFT_320264</name>
</gene>
<dbReference type="EMBL" id="JAUKUD010000002">
    <property type="protein sequence ID" value="KAK0750795.1"/>
    <property type="molecule type" value="Genomic_DNA"/>
</dbReference>
<organism evidence="8 9">
    <name type="scientific">Schizothecium vesticola</name>
    <dbReference type="NCBI Taxonomy" id="314040"/>
    <lineage>
        <taxon>Eukaryota</taxon>
        <taxon>Fungi</taxon>
        <taxon>Dikarya</taxon>
        <taxon>Ascomycota</taxon>
        <taxon>Pezizomycotina</taxon>
        <taxon>Sordariomycetes</taxon>
        <taxon>Sordariomycetidae</taxon>
        <taxon>Sordariales</taxon>
        <taxon>Schizotheciaceae</taxon>
        <taxon>Schizothecium</taxon>
    </lineage>
</organism>
<dbReference type="GO" id="GO:0003723">
    <property type="term" value="F:RNA binding"/>
    <property type="evidence" value="ECO:0007669"/>
    <property type="project" value="InterPro"/>
</dbReference>
<dbReference type="GO" id="GO:0046589">
    <property type="term" value="F:ribonuclease T1 activity"/>
    <property type="evidence" value="ECO:0007669"/>
    <property type="project" value="UniProtKB-EC"/>
</dbReference>
<evidence type="ECO:0000313" key="9">
    <source>
        <dbReference type="Proteomes" id="UP001172155"/>
    </source>
</evidence>
<dbReference type="PANTHER" id="PTHR42104:SF2">
    <property type="entry name" value="GUANYL-SPECIFIC RIBONUCLEASE, PUTATIVE (AFU_ORTHOLOGUE AFUA_4G01200)-RELATED"/>
    <property type="match status" value="1"/>
</dbReference>
<keyword evidence="4" id="KW-1015">Disulfide bond</keyword>
<evidence type="ECO:0000256" key="2">
    <source>
        <dbReference type="ARBA" id="ARBA00022759"/>
    </source>
</evidence>
<dbReference type="SUPFAM" id="SSF53933">
    <property type="entry name" value="Microbial ribonucleases"/>
    <property type="match status" value="1"/>
</dbReference>
<dbReference type="InterPro" id="IPR000026">
    <property type="entry name" value="N1-like"/>
</dbReference>
<keyword evidence="9" id="KW-1185">Reference proteome</keyword>
<keyword evidence="2" id="KW-0255">Endonuclease</keyword>
<evidence type="ECO:0000256" key="4">
    <source>
        <dbReference type="ARBA" id="ARBA00023157"/>
    </source>
</evidence>
<keyword evidence="3" id="KW-0378">Hydrolase</keyword>
<dbReference type="AlphaFoldDB" id="A0AA40K9I0"/>
<keyword evidence="5" id="KW-0456">Lyase</keyword>
<dbReference type="GO" id="GO:0016787">
    <property type="term" value="F:hydrolase activity"/>
    <property type="evidence" value="ECO:0007669"/>
    <property type="project" value="UniProtKB-KW"/>
</dbReference>
<dbReference type="Proteomes" id="UP001172155">
    <property type="component" value="Unassembled WGS sequence"/>
</dbReference>
<evidence type="ECO:0000256" key="3">
    <source>
        <dbReference type="ARBA" id="ARBA00022801"/>
    </source>
</evidence>
<dbReference type="Pfam" id="PF00545">
    <property type="entry name" value="Ribonuclease"/>
    <property type="match status" value="1"/>
</dbReference>
<protein>
    <submittedName>
        <fullName evidence="8">Ribonuclease/ribotoxin</fullName>
    </submittedName>
</protein>
<dbReference type="InterPro" id="IPR016191">
    <property type="entry name" value="Ribonuclease/ribotoxin"/>
</dbReference>
<evidence type="ECO:0000256" key="6">
    <source>
        <dbReference type="SAM" id="MobiDB-lite"/>
    </source>
</evidence>
<accession>A0AA40K9I0</accession>
<evidence type="ECO:0000313" key="8">
    <source>
        <dbReference type="EMBL" id="KAK0750795.1"/>
    </source>
</evidence>
<evidence type="ECO:0000256" key="5">
    <source>
        <dbReference type="ARBA" id="ARBA00023239"/>
    </source>
</evidence>
<evidence type="ECO:0000256" key="1">
    <source>
        <dbReference type="ARBA" id="ARBA00022722"/>
    </source>
</evidence>
<reference evidence="8" key="1">
    <citation type="submission" date="2023-06" db="EMBL/GenBank/DDBJ databases">
        <title>Genome-scale phylogeny and comparative genomics of the fungal order Sordariales.</title>
        <authorList>
            <consortium name="Lawrence Berkeley National Laboratory"/>
            <person name="Hensen N."/>
            <person name="Bonometti L."/>
            <person name="Westerberg I."/>
            <person name="Brannstrom I.O."/>
            <person name="Guillou S."/>
            <person name="Cros-Aarteil S."/>
            <person name="Calhoun S."/>
            <person name="Haridas S."/>
            <person name="Kuo A."/>
            <person name="Mondo S."/>
            <person name="Pangilinan J."/>
            <person name="Riley R."/>
            <person name="LaButti K."/>
            <person name="Andreopoulos B."/>
            <person name="Lipzen A."/>
            <person name="Chen C."/>
            <person name="Yanf M."/>
            <person name="Daum C."/>
            <person name="Ng V."/>
            <person name="Clum A."/>
            <person name="Steindorff A."/>
            <person name="Ohm R."/>
            <person name="Martin F."/>
            <person name="Silar P."/>
            <person name="Natvig D."/>
            <person name="Lalanne C."/>
            <person name="Gautier V."/>
            <person name="Ament-velasquez S.L."/>
            <person name="Kruys A."/>
            <person name="Hutchinson M.I."/>
            <person name="Powell A.J."/>
            <person name="Barry K."/>
            <person name="Miller A.N."/>
            <person name="Grigoriev I.V."/>
            <person name="Debuchy R."/>
            <person name="Gladieux P."/>
            <person name="Thoren M.H."/>
            <person name="Johannesson H."/>
        </authorList>
    </citation>
    <scope>NUCLEOTIDE SEQUENCE</scope>
    <source>
        <strain evidence="8">SMH3187-1</strain>
    </source>
</reference>
<keyword evidence="1" id="KW-0540">Nuclease</keyword>
<proteinExistence type="predicted"/>
<name>A0AA40K9I0_9PEZI</name>
<feature type="region of interest" description="Disordered" evidence="6">
    <location>
        <begin position="139"/>
        <end position="172"/>
    </location>
</feature>
<dbReference type="PANTHER" id="PTHR42104">
    <property type="entry name" value="EXTRACELLULAR GUANYL-SPECIFIC RIBONUCLEASE RNTA (AFU_ORTHOLOGUE AFUA_4G03230)"/>
    <property type="match status" value="1"/>
</dbReference>
<comment type="caution">
    <text evidence="8">The sequence shown here is derived from an EMBL/GenBank/DDBJ whole genome shotgun (WGS) entry which is preliminary data.</text>
</comment>
<keyword evidence="7" id="KW-0732">Signal</keyword>